<evidence type="ECO:0000256" key="2">
    <source>
        <dbReference type="ARBA" id="ARBA00022801"/>
    </source>
</evidence>
<keyword evidence="8" id="KW-1185">Reference proteome</keyword>
<evidence type="ECO:0000259" key="6">
    <source>
        <dbReference type="PROSITE" id="PS51764"/>
    </source>
</evidence>
<accession>A0AA95ET18</accession>
<dbReference type="PROSITE" id="PS51764">
    <property type="entry name" value="GH26"/>
    <property type="match status" value="1"/>
</dbReference>
<dbReference type="PANTHER" id="PTHR40079:SF4">
    <property type="entry name" value="GH26 DOMAIN-CONTAINING PROTEIN-RELATED"/>
    <property type="match status" value="1"/>
</dbReference>
<dbReference type="Pfam" id="PF21253">
    <property type="entry name" value="Mann_GBD_bact"/>
    <property type="match status" value="1"/>
</dbReference>
<feature type="chain" id="PRO_5041638235" evidence="5">
    <location>
        <begin position="21"/>
        <end position="504"/>
    </location>
</feature>
<feature type="active site" description="Nucleophile" evidence="4">
    <location>
        <position position="281"/>
    </location>
</feature>
<feature type="domain" description="GH26" evidence="6">
    <location>
        <begin position="36"/>
        <end position="338"/>
    </location>
</feature>
<evidence type="ECO:0000313" key="8">
    <source>
        <dbReference type="Proteomes" id="UP001178662"/>
    </source>
</evidence>
<evidence type="ECO:0000256" key="4">
    <source>
        <dbReference type="PROSITE-ProRule" id="PRU01100"/>
    </source>
</evidence>
<dbReference type="GO" id="GO:0006080">
    <property type="term" value="P:substituted mannan metabolic process"/>
    <property type="evidence" value="ECO:0007669"/>
    <property type="project" value="InterPro"/>
</dbReference>
<feature type="active site" description="Proton donor" evidence="4">
    <location>
        <position position="190"/>
    </location>
</feature>
<name>A0AA95ET18_9BACL</name>
<evidence type="ECO:0000256" key="5">
    <source>
        <dbReference type="SAM" id="SignalP"/>
    </source>
</evidence>
<evidence type="ECO:0000256" key="1">
    <source>
        <dbReference type="ARBA" id="ARBA00007754"/>
    </source>
</evidence>
<evidence type="ECO:0000256" key="3">
    <source>
        <dbReference type="ARBA" id="ARBA00023295"/>
    </source>
</evidence>
<dbReference type="Pfam" id="PF02156">
    <property type="entry name" value="Glyco_hydro_26"/>
    <property type="match status" value="1"/>
</dbReference>
<dbReference type="PANTHER" id="PTHR40079">
    <property type="entry name" value="MANNAN ENDO-1,4-BETA-MANNOSIDASE E-RELATED"/>
    <property type="match status" value="1"/>
</dbReference>
<dbReference type="SUPFAM" id="SSF51445">
    <property type="entry name" value="(Trans)glycosidases"/>
    <property type="match status" value="1"/>
</dbReference>
<keyword evidence="2 4" id="KW-0378">Hydrolase</keyword>
<dbReference type="SUPFAM" id="SSF49785">
    <property type="entry name" value="Galactose-binding domain-like"/>
    <property type="match status" value="1"/>
</dbReference>
<dbReference type="Gene3D" id="3.20.20.80">
    <property type="entry name" value="Glycosidases"/>
    <property type="match status" value="1"/>
</dbReference>
<dbReference type="GO" id="GO:0016985">
    <property type="term" value="F:mannan endo-1,4-beta-mannosidase activity"/>
    <property type="evidence" value="ECO:0007669"/>
    <property type="project" value="InterPro"/>
</dbReference>
<dbReference type="Gene3D" id="2.60.120.260">
    <property type="entry name" value="Galactose-binding domain-like"/>
    <property type="match status" value="1"/>
</dbReference>
<dbReference type="EMBL" id="CP119317">
    <property type="protein sequence ID" value="WEK52903.1"/>
    <property type="molecule type" value="Genomic_DNA"/>
</dbReference>
<evidence type="ECO:0000313" key="7">
    <source>
        <dbReference type="EMBL" id="WEK52903.1"/>
    </source>
</evidence>
<dbReference type="AlphaFoldDB" id="A0AA95ET18"/>
<sequence length="504" mass="53985">MKRSVWLLFLTVSLVFTAIASVSAHTVSPVNSSSTQKTKDTLNWLAHLPNRASGKVLSGFFGGYSNNGFSTSQLNSLVSATGQYPGIFGCDYGAGWATASDPTTLINYNCNSDLKSYFNSGGLVTVNIHYPSPGNATGGNLNTKLTNFSDLLNTSTATGSRWKAYLDKTAAGLQDLKNSGVTVLFRPFHEMNGDWFWWGNQDATTFKNVWINMYNYFTNTKGLNNLIWVYAPDYSRGNRTSYYPGSSYVDIVGLDAYSDNPSTVTGYSELTALGKPFAFTEIGPSTTGASFDYTKWITAIKNNFPATVYFFAWNDGWSPVNNSNAYAFMNDSAVVNRSGINLSSITESGGGGGGTATLLYGFENTTSSWSGSGVTGGPWSINEWAASGSYSLKADIALGSGQASLFRQSAHNFSGKTTLKATVKHASWGSQGSGMQAKLYVKTGSSNTWFDGGTVTINSNSTVLTLNLSNVTNLSDVREVGVQFLKASNSSGTSAIYVDNVTIQ</sequence>
<protein>
    <submittedName>
        <fullName evidence="7">Glycosyl hydrolase</fullName>
    </submittedName>
</protein>
<keyword evidence="3 4" id="KW-0326">Glycosidase</keyword>
<dbReference type="InterPro" id="IPR022790">
    <property type="entry name" value="GH26_dom"/>
</dbReference>
<proteinExistence type="inferred from homology"/>
<dbReference type="InterPro" id="IPR000805">
    <property type="entry name" value="Glyco_hydro_26"/>
</dbReference>
<comment type="similarity">
    <text evidence="1 4">Belongs to the glycosyl hydrolase 26 family.</text>
</comment>
<dbReference type="InterPro" id="IPR017853">
    <property type="entry name" value="GH"/>
</dbReference>
<dbReference type="Proteomes" id="UP001178662">
    <property type="component" value="Chromosome"/>
</dbReference>
<feature type="signal peptide" evidence="5">
    <location>
        <begin position="1"/>
        <end position="20"/>
    </location>
</feature>
<dbReference type="PRINTS" id="PR00739">
    <property type="entry name" value="GLHYDRLASE26"/>
</dbReference>
<organism evidence="7 8">
    <name type="scientific">Candidatus Cohnella colombiensis</name>
    <dbReference type="NCBI Taxonomy" id="3121368"/>
    <lineage>
        <taxon>Bacteria</taxon>
        <taxon>Bacillati</taxon>
        <taxon>Bacillota</taxon>
        <taxon>Bacilli</taxon>
        <taxon>Bacillales</taxon>
        <taxon>Paenibacillaceae</taxon>
        <taxon>Cohnella</taxon>
    </lineage>
</organism>
<dbReference type="InterPro" id="IPR049475">
    <property type="entry name" value="Mann_GBD_bact"/>
</dbReference>
<reference evidence="7" key="1">
    <citation type="submission" date="2023-03" db="EMBL/GenBank/DDBJ databases">
        <title>Andean soil-derived lignocellulolytic bacterial consortium as a source of novel taxa and putative plastic-active enzymes.</title>
        <authorList>
            <person name="Diaz-Garcia L."/>
            <person name="Chuvochina M."/>
            <person name="Feuerriegel G."/>
            <person name="Bunk B."/>
            <person name="Sproer C."/>
            <person name="Streit W.R."/>
            <person name="Rodriguez L.M."/>
            <person name="Overmann J."/>
            <person name="Jimenez D.J."/>
        </authorList>
    </citation>
    <scope>NUCLEOTIDE SEQUENCE</scope>
    <source>
        <strain evidence="7">MAG 2441</strain>
    </source>
</reference>
<gene>
    <name evidence="7" type="ORF">P0Y55_09815</name>
</gene>
<keyword evidence="5" id="KW-0732">Signal</keyword>
<dbReference type="InterPro" id="IPR008979">
    <property type="entry name" value="Galactose-bd-like_sf"/>
</dbReference>